<dbReference type="InterPro" id="IPR011055">
    <property type="entry name" value="Dup_hybrid_motif"/>
</dbReference>
<accession>A0A9X3IS64</accession>
<keyword evidence="2" id="KW-0812">Transmembrane</keyword>
<dbReference type="PANTHER" id="PTHR21666">
    <property type="entry name" value="PEPTIDASE-RELATED"/>
    <property type="match status" value="1"/>
</dbReference>
<dbReference type="InterPro" id="IPR050570">
    <property type="entry name" value="Cell_wall_metabolism_enzyme"/>
</dbReference>
<gene>
    <name evidence="4" type="ORF">OUO13_12485</name>
</gene>
<dbReference type="PANTHER" id="PTHR21666:SF291">
    <property type="entry name" value="STAGE II SPORULATION PROTEIN Q"/>
    <property type="match status" value="1"/>
</dbReference>
<proteinExistence type="predicted"/>
<sequence>MNIIVVGQRHGESRTYRLTGPAKTLLFGCLVALPFAMGFGGFWLSDWLADEGFILESTTTEAWQADLDLQRQELQEIREKTAVEMQALTVRLAELQSRLTRLDALGERLVDITRLEPEEFDFTDGPAIGGPVMSDDSYQMPAIGSVLDQLAEKIGQREQQLEVLDDLISSSKFEQDTFVSGIPVRKGFISSRYGGRSDPFSGASAWHAGVDFAGKAGSDIIAVASGVVTWADDKTGYGKLVEINHGNGFKTRYGHCKEIKVKVGEIVRKGDVIALLGSTGRSTGPHVHFEVYRNGRTVDPSAYIHRTLR</sequence>
<dbReference type="Pfam" id="PF01551">
    <property type="entry name" value="Peptidase_M23"/>
    <property type="match status" value="1"/>
</dbReference>
<dbReference type="Gene3D" id="2.70.70.10">
    <property type="entry name" value="Glucose Permease (Domain IIA)"/>
    <property type="match status" value="1"/>
</dbReference>
<feature type="coiled-coil region" evidence="1">
    <location>
        <begin position="60"/>
        <end position="105"/>
    </location>
</feature>
<dbReference type="SUPFAM" id="SSF51261">
    <property type="entry name" value="Duplicated hybrid motif"/>
    <property type="match status" value="1"/>
</dbReference>
<feature type="domain" description="M23ase beta-sheet core" evidence="3">
    <location>
        <begin position="207"/>
        <end position="300"/>
    </location>
</feature>
<keyword evidence="5" id="KW-1185">Reference proteome</keyword>
<evidence type="ECO:0000313" key="5">
    <source>
        <dbReference type="Proteomes" id="UP001150830"/>
    </source>
</evidence>
<keyword evidence="2" id="KW-0472">Membrane</keyword>
<keyword evidence="2" id="KW-1133">Transmembrane helix</keyword>
<evidence type="ECO:0000256" key="1">
    <source>
        <dbReference type="SAM" id="Coils"/>
    </source>
</evidence>
<dbReference type="InterPro" id="IPR016047">
    <property type="entry name" value="M23ase_b-sheet_dom"/>
</dbReference>
<dbReference type="FunFam" id="2.70.70.10:FF:000006">
    <property type="entry name" value="M23 family peptidase"/>
    <property type="match status" value="1"/>
</dbReference>
<evidence type="ECO:0000259" key="3">
    <source>
        <dbReference type="Pfam" id="PF01551"/>
    </source>
</evidence>
<reference evidence="4" key="1">
    <citation type="submission" date="2022-11" db="EMBL/GenBank/DDBJ databases">
        <title>Parathalassolutuus dongxingensis gen. nov., sp. nov., a novel member of family Oceanospirillaceae isolated from a coastal shrimp pond in Guangxi, China.</title>
        <authorList>
            <person name="Chen H."/>
        </authorList>
    </citation>
    <scope>NUCLEOTIDE SEQUENCE</scope>
    <source>
        <strain evidence="4">G-43</strain>
    </source>
</reference>
<comment type="caution">
    <text evidence="4">The sequence shown here is derived from an EMBL/GenBank/DDBJ whole genome shotgun (WGS) entry which is preliminary data.</text>
</comment>
<evidence type="ECO:0000313" key="4">
    <source>
        <dbReference type="EMBL" id="MCY0966007.1"/>
    </source>
</evidence>
<evidence type="ECO:0000256" key="2">
    <source>
        <dbReference type="SAM" id="Phobius"/>
    </source>
</evidence>
<keyword evidence="1" id="KW-0175">Coiled coil</keyword>
<dbReference type="AlphaFoldDB" id="A0A9X3IS64"/>
<organism evidence="4 5">
    <name type="scientific">Parathalassolituus penaei</name>
    <dbReference type="NCBI Taxonomy" id="2997323"/>
    <lineage>
        <taxon>Bacteria</taxon>
        <taxon>Pseudomonadati</taxon>
        <taxon>Pseudomonadota</taxon>
        <taxon>Gammaproteobacteria</taxon>
        <taxon>Oceanospirillales</taxon>
        <taxon>Oceanospirillaceae</taxon>
        <taxon>Parathalassolituus</taxon>
    </lineage>
</organism>
<dbReference type="RefSeq" id="WP_283174213.1">
    <property type="nucleotide sequence ID" value="NZ_JAPNOA010000029.1"/>
</dbReference>
<feature type="transmembrane region" description="Helical" evidence="2">
    <location>
        <begin position="24"/>
        <end position="44"/>
    </location>
</feature>
<protein>
    <submittedName>
        <fullName evidence="4">M23 family metallopeptidase</fullName>
    </submittedName>
</protein>
<dbReference type="CDD" id="cd12797">
    <property type="entry name" value="M23_peptidase"/>
    <property type="match status" value="1"/>
</dbReference>
<name>A0A9X3IS64_9GAMM</name>
<dbReference type="EMBL" id="JAPNOA010000029">
    <property type="protein sequence ID" value="MCY0966007.1"/>
    <property type="molecule type" value="Genomic_DNA"/>
</dbReference>
<dbReference type="Proteomes" id="UP001150830">
    <property type="component" value="Unassembled WGS sequence"/>
</dbReference>
<dbReference type="GO" id="GO:0004222">
    <property type="term" value="F:metalloendopeptidase activity"/>
    <property type="evidence" value="ECO:0007669"/>
    <property type="project" value="TreeGrafter"/>
</dbReference>